<evidence type="ECO:0000256" key="1">
    <source>
        <dbReference type="SAM" id="MobiDB-lite"/>
    </source>
</evidence>
<accession>A0A1Z5K3W6</accession>
<proteinExistence type="predicted"/>
<dbReference type="InParanoid" id="A0A1Z5K3W6"/>
<dbReference type="OrthoDB" id="47684at2759"/>
<dbReference type="EMBL" id="BDSP01000152">
    <property type="protein sequence ID" value="GAX20899.1"/>
    <property type="molecule type" value="Genomic_DNA"/>
</dbReference>
<name>A0A1Z5K3W6_FISSO</name>
<feature type="compositionally biased region" description="Basic and acidic residues" evidence="1">
    <location>
        <begin position="42"/>
        <end position="54"/>
    </location>
</feature>
<dbReference type="AlphaFoldDB" id="A0A1Z5K3W6"/>
<feature type="region of interest" description="Disordered" evidence="1">
    <location>
        <begin position="29"/>
        <end position="64"/>
    </location>
</feature>
<evidence type="ECO:0000313" key="3">
    <source>
        <dbReference type="Proteomes" id="UP000198406"/>
    </source>
</evidence>
<protein>
    <submittedName>
        <fullName evidence="2">Uncharacterized protein</fullName>
    </submittedName>
</protein>
<evidence type="ECO:0000313" key="2">
    <source>
        <dbReference type="EMBL" id="GAX20899.1"/>
    </source>
</evidence>
<organism evidence="2 3">
    <name type="scientific">Fistulifera solaris</name>
    <name type="common">Oleaginous diatom</name>
    <dbReference type="NCBI Taxonomy" id="1519565"/>
    <lineage>
        <taxon>Eukaryota</taxon>
        <taxon>Sar</taxon>
        <taxon>Stramenopiles</taxon>
        <taxon>Ochrophyta</taxon>
        <taxon>Bacillariophyta</taxon>
        <taxon>Bacillariophyceae</taxon>
        <taxon>Bacillariophycidae</taxon>
        <taxon>Naviculales</taxon>
        <taxon>Naviculaceae</taxon>
        <taxon>Fistulifera</taxon>
    </lineage>
</organism>
<dbReference type="Proteomes" id="UP000198406">
    <property type="component" value="Unassembled WGS sequence"/>
</dbReference>
<keyword evidence="3" id="KW-1185">Reference proteome</keyword>
<comment type="caution">
    <text evidence="2">The sequence shown here is derived from an EMBL/GenBank/DDBJ whole genome shotgun (WGS) entry which is preliminary data.</text>
</comment>
<gene>
    <name evidence="2" type="ORF">FisN_7Hh220</name>
</gene>
<reference evidence="2 3" key="1">
    <citation type="journal article" date="2015" name="Plant Cell">
        <title>Oil accumulation by the oleaginous diatom Fistulifera solaris as revealed by the genome and transcriptome.</title>
        <authorList>
            <person name="Tanaka T."/>
            <person name="Maeda Y."/>
            <person name="Veluchamy A."/>
            <person name="Tanaka M."/>
            <person name="Abida H."/>
            <person name="Marechal E."/>
            <person name="Bowler C."/>
            <person name="Muto M."/>
            <person name="Sunaga Y."/>
            <person name="Tanaka M."/>
            <person name="Yoshino T."/>
            <person name="Taniguchi T."/>
            <person name="Fukuda Y."/>
            <person name="Nemoto M."/>
            <person name="Matsumoto M."/>
            <person name="Wong P.S."/>
            <person name="Aburatani S."/>
            <person name="Fujibuchi W."/>
        </authorList>
    </citation>
    <scope>NUCLEOTIDE SEQUENCE [LARGE SCALE GENOMIC DNA]</scope>
    <source>
        <strain evidence="2 3">JPCC DA0580</strain>
    </source>
</reference>
<sequence length="381" mass="42350">MIISSTSRLSERTILETAVPESIMEAAKPIHAKKYDSTGNSGDHKNKDGKKPTLEDSPPPVPRRLIVKRRVGVEDSTKSANTVGLITGTPRRRKKKLSEKDPVEVFDTLGQPILEVPRKPKSGLLPVLNASSLLHTKSYCVKSAKNSTKSGTAAARRLLRGQHDFLQVVRKLVPVQHKFLLKGHGVPSQLLEEHIHLANDVLSYYNDAVACSFHSLSDSVERIRIRTEGGNQVASWPPKASRLEYSWDESLQLYLKVMQRMAKRLGDVLISPPIKENTHEPSATWTKDEYDNEFDSVFLSSSTKPHHWNVEFARLSQSYDILPEPVITVEFTPILHGPSAPGHVRLQLRGQPKSASSASIKNGVVMSVDAAFRWKANDGNI</sequence>